<evidence type="ECO:0000259" key="2">
    <source>
        <dbReference type="Pfam" id="PF13456"/>
    </source>
</evidence>
<dbReference type="PANTHER" id="PTHR47074:SF48">
    <property type="entry name" value="POLYNUCLEOTIDYL TRANSFERASE, RIBONUCLEASE H-LIKE SUPERFAMILY PROTEIN"/>
    <property type="match status" value="1"/>
</dbReference>
<sequence>MNNPHCILSRQRKSGKPQDSGKVKINIDASVKENVDYLDRGIVIIRDEGCNVLAAASKCSHGGFHAHIGECLAVRERILFAQANGFLNCVVEIDAVNLVNAVSKPNLQSSDLNVIGDLLHQLSQALLTN</sequence>
<feature type="region of interest" description="Disordered" evidence="1">
    <location>
        <begin position="1"/>
        <end position="21"/>
    </location>
</feature>
<dbReference type="EMBL" id="KE345004">
    <property type="protein sequence ID" value="EXB89253.1"/>
    <property type="molecule type" value="Genomic_DNA"/>
</dbReference>
<accession>W9RGF1</accession>
<dbReference type="InterPro" id="IPR052929">
    <property type="entry name" value="RNase_H-like_EbsB-rel"/>
</dbReference>
<evidence type="ECO:0000313" key="4">
    <source>
        <dbReference type="Proteomes" id="UP000030645"/>
    </source>
</evidence>
<dbReference type="AlphaFoldDB" id="W9RGF1"/>
<dbReference type="PANTHER" id="PTHR47074">
    <property type="entry name" value="BNAC02G40300D PROTEIN"/>
    <property type="match status" value="1"/>
</dbReference>
<feature type="domain" description="RNase H type-1" evidence="2">
    <location>
        <begin position="26"/>
        <end position="114"/>
    </location>
</feature>
<evidence type="ECO:0000313" key="3">
    <source>
        <dbReference type="EMBL" id="EXB89253.1"/>
    </source>
</evidence>
<reference evidence="4" key="1">
    <citation type="submission" date="2013-01" db="EMBL/GenBank/DDBJ databases">
        <title>Draft Genome Sequence of a Mulberry Tree, Morus notabilis C.K. Schneid.</title>
        <authorList>
            <person name="He N."/>
            <person name="Zhao S."/>
        </authorList>
    </citation>
    <scope>NUCLEOTIDE SEQUENCE</scope>
</reference>
<dbReference type="Pfam" id="PF13456">
    <property type="entry name" value="RVT_3"/>
    <property type="match status" value="1"/>
</dbReference>
<dbReference type="Proteomes" id="UP000030645">
    <property type="component" value="Unassembled WGS sequence"/>
</dbReference>
<protein>
    <recommendedName>
        <fullName evidence="2">RNase H type-1 domain-containing protein</fullName>
    </recommendedName>
</protein>
<proteinExistence type="predicted"/>
<name>W9RGF1_9ROSA</name>
<dbReference type="GO" id="GO:0004523">
    <property type="term" value="F:RNA-DNA hybrid ribonuclease activity"/>
    <property type="evidence" value="ECO:0007669"/>
    <property type="project" value="InterPro"/>
</dbReference>
<dbReference type="InterPro" id="IPR002156">
    <property type="entry name" value="RNaseH_domain"/>
</dbReference>
<keyword evidence="4" id="KW-1185">Reference proteome</keyword>
<dbReference type="GO" id="GO:0003676">
    <property type="term" value="F:nucleic acid binding"/>
    <property type="evidence" value="ECO:0007669"/>
    <property type="project" value="InterPro"/>
</dbReference>
<organism evidence="3 4">
    <name type="scientific">Morus notabilis</name>
    <dbReference type="NCBI Taxonomy" id="981085"/>
    <lineage>
        <taxon>Eukaryota</taxon>
        <taxon>Viridiplantae</taxon>
        <taxon>Streptophyta</taxon>
        <taxon>Embryophyta</taxon>
        <taxon>Tracheophyta</taxon>
        <taxon>Spermatophyta</taxon>
        <taxon>Magnoliopsida</taxon>
        <taxon>eudicotyledons</taxon>
        <taxon>Gunneridae</taxon>
        <taxon>Pentapetalae</taxon>
        <taxon>rosids</taxon>
        <taxon>fabids</taxon>
        <taxon>Rosales</taxon>
        <taxon>Moraceae</taxon>
        <taxon>Moreae</taxon>
        <taxon>Morus</taxon>
    </lineage>
</organism>
<evidence type="ECO:0000256" key="1">
    <source>
        <dbReference type="SAM" id="MobiDB-lite"/>
    </source>
</evidence>
<gene>
    <name evidence="3" type="ORF">L484_006807</name>
</gene>